<protein>
    <submittedName>
        <fullName evidence="1">Uncharacterized protein</fullName>
    </submittedName>
</protein>
<name>A0A1I2PAP2_9BACL</name>
<evidence type="ECO:0000313" key="1">
    <source>
        <dbReference type="EMBL" id="SFG10716.1"/>
    </source>
</evidence>
<gene>
    <name evidence="1" type="ORF">SAMN02982927_00698</name>
</gene>
<dbReference type="RefSeq" id="WP_093670104.1">
    <property type="nucleotide sequence ID" value="NZ_FOOY01000004.1"/>
</dbReference>
<dbReference type="STRING" id="269670.SAMN02982927_00698"/>
<proteinExistence type="predicted"/>
<organism evidence="1 2">
    <name type="scientific">Sporolactobacillus nakayamae</name>
    <dbReference type="NCBI Taxonomy" id="269670"/>
    <lineage>
        <taxon>Bacteria</taxon>
        <taxon>Bacillati</taxon>
        <taxon>Bacillota</taxon>
        <taxon>Bacilli</taxon>
        <taxon>Bacillales</taxon>
        <taxon>Sporolactobacillaceae</taxon>
        <taxon>Sporolactobacillus</taxon>
    </lineage>
</organism>
<keyword evidence="2" id="KW-1185">Reference proteome</keyword>
<dbReference type="AlphaFoldDB" id="A0A1I2PAP2"/>
<dbReference type="Proteomes" id="UP000198752">
    <property type="component" value="Unassembled WGS sequence"/>
</dbReference>
<accession>A0A1I2PAP2</accession>
<sequence length="63" mass="7574">MTRHNLQERNGLEMQRNVVLNAIINAFRKKNARFLPLFEEENKLTAEEIIQERHELFGRHDLT</sequence>
<evidence type="ECO:0000313" key="2">
    <source>
        <dbReference type="Proteomes" id="UP000198752"/>
    </source>
</evidence>
<reference evidence="2" key="1">
    <citation type="submission" date="2016-10" db="EMBL/GenBank/DDBJ databases">
        <authorList>
            <person name="Varghese N."/>
            <person name="Submissions S."/>
        </authorList>
    </citation>
    <scope>NUCLEOTIDE SEQUENCE [LARGE SCALE GENOMIC DNA]</scope>
    <source>
        <strain evidence="2">ATCC 700379</strain>
    </source>
</reference>
<dbReference type="EMBL" id="FOOY01000004">
    <property type="protein sequence ID" value="SFG10716.1"/>
    <property type="molecule type" value="Genomic_DNA"/>
</dbReference>
<dbReference type="OrthoDB" id="2990882at2"/>